<comment type="caution">
    <text evidence="2">The sequence shown here is derived from an EMBL/GenBank/DDBJ whole genome shotgun (WGS) entry which is preliminary data.</text>
</comment>
<dbReference type="Proteomes" id="UP001152795">
    <property type="component" value="Unassembled WGS sequence"/>
</dbReference>
<evidence type="ECO:0000259" key="1">
    <source>
        <dbReference type="Pfam" id="PF18738"/>
    </source>
</evidence>
<dbReference type="InterPro" id="IPR041249">
    <property type="entry name" value="HEPN_DZIP3"/>
</dbReference>
<gene>
    <name evidence="2" type="ORF">PACLA_8A004764</name>
</gene>
<name>A0A7D9DJ33_PARCT</name>
<evidence type="ECO:0000313" key="3">
    <source>
        <dbReference type="Proteomes" id="UP001152795"/>
    </source>
</evidence>
<evidence type="ECO:0000313" key="2">
    <source>
        <dbReference type="EMBL" id="CAB3985849.1"/>
    </source>
</evidence>
<organism evidence="2 3">
    <name type="scientific">Paramuricea clavata</name>
    <name type="common">Red gorgonian</name>
    <name type="synonym">Violescent sea-whip</name>
    <dbReference type="NCBI Taxonomy" id="317549"/>
    <lineage>
        <taxon>Eukaryota</taxon>
        <taxon>Metazoa</taxon>
        <taxon>Cnidaria</taxon>
        <taxon>Anthozoa</taxon>
        <taxon>Octocorallia</taxon>
        <taxon>Malacalcyonacea</taxon>
        <taxon>Plexauridae</taxon>
        <taxon>Paramuricea</taxon>
    </lineage>
</organism>
<dbReference type="AlphaFoldDB" id="A0A7D9DJ33"/>
<keyword evidence="3" id="KW-1185">Reference proteome</keyword>
<protein>
    <recommendedName>
        <fullName evidence="1">DZIP3-like HEPN domain-containing protein</fullName>
    </recommendedName>
</protein>
<reference evidence="2" key="1">
    <citation type="submission" date="2020-04" db="EMBL/GenBank/DDBJ databases">
        <authorList>
            <person name="Alioto T."/>
            <person name="Alioto T."/>
            <person name="Gomez Garrido J."/>
        </authorList>
    </citation>
    <scope>NUCLEOTIDE SEQUENCE</scope>
    <source>
        <strain evidence="2">A484AB</strain>
    </source>
</reference>
<dbReference type="PANTHER" id="PTHR46844">
    <property type="entry name" value="SLR5058 PROTEIN"/>
    <property type="match status" value="1"/>
</dbReference>
<dbReference type="Pfam" id="PF18738">
    <property type="entry name" value="HEPN_DZIP3"/>
    <property type="match status" value="1"/>
</dbReference>
<accession>A0A7D9DJ33</accession>
<proteinExistence type="predicted"/>
<feature type="domain" description="DZIP3-like HEPN" evidence="1">
    <location>
        <begin position="40"/>
        <end position="170"/>
    </location>
</feature>
<dbReference type="EMBL" id="CACRXK020000931">
    <property type="protein sequence ID" value="CAB3985849.1"/>
    <property type="molecule type" value="Genomic_DNA"/>
</dbReference>
<dbReference type="PANTHER" id="PTHR46844:SF1">
    <property type="entry name" value="SLR5058 PROTEIN"/>
    <property type="match status" value="1"/>
</dbReference>
<dbReference type="OrthoDB" id="5987069at2759"/>
<sequence length="220" mass="24569">MASSSQTLNDQANGGRLSRLLVNKGTQALRAVFDFTYRSSTLTAVLNTNKAILQKLRYKVINPSQWKLLYPSSGPPDSQNFDVTLLTVLLRNICGLTRPASGWDALPPDSDTSVAANIARIKFYRNQVHAHITTTEIAGNEFENLWLKISKALIGLGIPKSELDESKEAPLSLEEAGCIQLLEDWCKSEAEINVDVKEILAIIKEQRMQISRENENVDRW</sequence>